<dbReference type="REBASE" id="93877">
    <property type="entry name" value="M.TinORF724P"/>
</dbReference>
<keyword evidence="5" id="KW-1185">Reference proteome</keyword>
<dbReference type="GO" id="GO:0008170">
    <property type="term" value="F:N-methyltransferase activity"/>
    <property type="evidence" value="ECO:0007669"/>
    <property type="project" value="InterPro"/>
</dbReference>
<feature type="domain" description="DNA methylase N-4/N-6" evidence="3">
    <location>
        <begin position="109"/>
        <end position="158"/>
    </location>
</feature>
<dbReference type="InterPro" id="IPR029063">
    <property type="entry name" value="SAM-dependent_MTases_sf"/>
</dbReference>
<dbReference type="GO" id="GO:0032259">
    <property type="term" value="P:methylation"/>
    <property type="evidence" value="ECO:0007669"/>
    <property type="project" value="UniProtKB-KW"/>
</dbReference>
<evidence type="ECO:0000259" key="3">
    <source>
        <dbReference type="Pfam" id="PF01555"/>
    </source>
</evidence>
<name>A0A090BUF6_9GAMM</name>
<dbReference type="Gene3D" id="3.40.50.150">
    <property type="entry name" value="Vaccinia Virus protein VP39"/>
    <property type="match status" value="2"/>
</dbReference>
<protein>
    <submittedName>
        <fullName evidence="4">DNA methylase N-4/N-6 domain-containing protein</fullName>
    </submittedName>
</protein>
<dbReference type="Proteomes" id="UP000031623">
    <property type="component" value="Chromosome"/>
</dbReference>
<proteinExistence type="predicted"/>
<dbReference type="InterPro" id="IPR002941">
    <property type="entry name" value="DNA_methylase_N4/N6"/>
</dbReference>
<dbReference type="Pfam" id="PF01555">
    <property type="entry name" value="N6_N4_Mtase"/>
    <property type="match status" value="2"/>
</dbReference>
<dbReference type="KEGG" id="tig:THII_0724"/>
<dbReference type="SUPFAM" id="SSF53335">
    <property type="entry name" value="S-adenosyl-L-methionine-dependent methyltransferases"/>
    <property type="match status" value="2"/>
</dbReference>
<gene>
    <name evidence="4" type="ORF">THII_0724</name>
</gene>
<organism evidence="4 5">
    <name type="scientific">Thioploca ingrica</name>
    <dbReference type="NCBI Taxonomy" id="40754"/>
    <lineage>
        <taxon>Bacteria</taxon>
        <taxon>Pseudomonadati</taxon>
        <taxon>Pseudomonadota</taxon>
        <taxon>Gammaproteobacteria</taxon>
        <taxon>Thiotrichales</taxon>
        <taxon>Thiotrichaceae</taxon>
        <taxon>Thioploca</taxon>
    </lineage>
</organism>
<dbReference type="GO" id="GO:0003677">
    <property type="term" value="F:DNA binding"/>
    <property type="evidence" value="ECO:0007669"/>
    <property type="project" value="InterPro"/>
</dbReference>
<dbReference type="STRING" id="40754.THII_0724"/>
<reference evidence="4 5" key="1">
    <citation type="journal article" date="2014" name="ISME J.">
        <title>Ecophysiology of Thioploca ingrica as revealed by the complete genome sequence supplemented with proteomic evidence.</title>
        <authorList>
            <person name="Kojima H."/>
            <person name="Ogura Y."/>
            <person name="Yamamoto N."/>
            <person name="Togashi T."/>
            <person name="Mori H."/>
            <person name="Watanabe T."/>
            <person name="Nemoto F."/>
            <person name="Kurokawa K."/>
            <person name="Hayashi T."/>
            <person name="Fukui M."/>
        </authorList>
    </citation>
    <scope>NUCLEOTIDE SEQUENCE [LARGE SCALE GENOMIC DNA]</scope>
</reference>
<keyword evidence="2" id="KW-0808">Transferase</keyword>
<accession>A0A090BUF6</accession>
<dbReference type="EMBL" id="AP014633">
    <property type="protein sequence ID" value="BAP55021.1"/>
    <property type="molecule type" value="Genomic_DNA"/>
</dbReference>
<dbReference type="OrthoDB" id="9816043at2"/>
<sequence length="956" mass="109839">MKQSTPHLPITAEPASPVRCLGLTFENDQLRRAYFVEKLRDKLTDPEFRNQVGFPQATLEAILALSDPPYYTACPNPWLTDFLNEEPATPAANYHREPFTADVREGKNDPIYNAHSYHTKVPHKAIMRYILHYTQPGDVVLDGFCGTGMTGVAAQLCGDRRAVEELGYRVLTDGTIESVQADPAGNRLWQPYSRLGIRRVILNDLSPAATFIAYNYNNPLNSIQFEQEAKRLLQIVEAECGWMYQTLHACTKEISAHTEEIQAVVLGEQACPAWLQLGRVHYTLWSDVFSCPECTGELIFWQVAIDQTIGQIKATFSCPHCDALLTKHRLERVWLTRFDKALQQTLRQAKQVPVLIYYSVGTTRFQKTPDIFDLALLNKIEQTETTYWFPTAPLPTGYNTRQPMESHGITHLHHFYTTRNLQTLACFHDKVKQYPRALFILSGIVNRSTKMNRIHLKYFCLGGGGWNAGYLKGTLYVSSLPIETSIIEQIEDRIKSIKNAFSGLSRVAQQVIISAFSAHAIDVADNSIDYIFLDPPFGSNLMYSELNFLWEGWLQVFTHNSMEAIVNKAQGKDLNDYRRLMAACFQEAFRILKPGRWITIEFSNTQAKVWNALQAALQQVGFIIANVSALDKKQGSFKAVTTTTAVRQDLIISAYKPAKQLAKTVRTAAQLETGVWEFVRNHLKQVSLTKIKDGTLEFITERDPRILYDRTVAYLMNQGYSIPFSSQTFQIQLREYFLESDGMIFLPEQFESYQQKKQQVKQHSQLELFVCDERSAIEWLQHFLIQQPATYQEIHPQFTQLLGAGWKKHELIPELETLLEVNFLKYDGHGPVPEPIQHYLSNQFEVCRHLAPDNSTLQQAAAERWYVPDPHKTHDLEKIRENHLLREFKHYRHNSVKNLKIFRLEALRAGFKKAWVQKDYQTIIAVAKKIPDPILYEDEQLLQFYDLAMIRTKEPN</sequence>
<evidence type="ECO:0000256" key="1">
    <source>
        <dbReference type="ARBA" id="ARBA00022603"/>
    </source>
</evidence>
<feature type="domain" description="DNA methylase N-4/N-6" evidence="3">
    <location>
        <begin position="528"/>
        <end position="687"/>
    </location>
</feature>
<dbReference type="AlphaFoldDB" id="A0A090BUF6"/>
<evidence type="ECO:0000256" key="2">
    <source>
        <dbReference type="ARBA" id="ARBA00022679"/>
    </source>
</evidence>
<evidence type="ECO:0000313" key="5">
    <source>
        <dbReference type="Proteomes" id="UP000031623"/>
    </source>
</evidence>
<evidence type="ECO:0000313" key="4">
    <source>
        <dbReference type="EMBL" id="BAP55021.1"/>
    </source>
</evidence>
<keyword evidence="1 4" id="KW-0489">Methyltransferase</keyword>
<dbReference type="HOGENOM" id="CLU_014300_0_0_6"/>